<evidence type="ECO:0000313" key="3">
    <source>
        <dbReference type="Proteomes" id="UP001499987"/>
    </source>
</evidence>
<sequence>MNITLPLTLVLLIVSWLIVRHLRLRWWAVTALVLLGFYLATSSVAPLIDSTTHDGVQVINNTTTK</sequence>
<feature type="transmembrane region" description="Helical" evidence="1">
    <location>
        <begin position="27"/>
        <end position="48"/>
    </location>
</feature>
<dbReference type="RefSeq" id="WP_344625968.1">
    <property type="nucleotide sequence ID" value="NZ_BAAALD010000055.1"/>
</dbReference>
<proteinExistence type="predicted"/>
<name>A0ABN1TTR1_9ACTN</name>
<protein>
    <submittedName>
        <fullName evidence="2">Uncharacterized protein</fullName>
    </submittedName>
</protein>
<keyword evidence="3" id="KW-1185">Reference proteome</keyword>
<dbReference type="Proteomes" id="UP001499987">
    <property type="component" value="Unassembled WGS sequence"/>
</dbReference>
<keyword evidence="1" id="KW-0812">Transmembrane</keyword>
<reference evidence="2 3" key="1">
    <citation type="journal article" date="2019" name="Int. J. Syst. Evol. Microbiol.">
        <title>The Global Catalogue of Microorganisms (GCM) 10K type strain sequencing project: providing services to taxonomists for standard genome sequencing and annotation.</title>
        <authorList>
            <consortium name="The Broad Institute Genomics Platform"/>
            <consortium name="The Broad Institute Genome Sequencing Center for Infectious Disease"/>
            <person name="Wu L."/>
            <person name="Ma J."/>
        </authorList>
    </citation>
    <scope>NUCLEOTIDE SEQUENCE [LARGE SCALE GENOMIC DNA]</scope>
    <source>
        <strain evidence="2 3">JCM 13002</strain>
    </source>
</reference>
<organism evidence="2 3">
    <name type="scientific">Kitasatospora arboriphila</name>
    <dbReference type="NCBI Taxonomy" id="258052"/>
    <lineage>
        <taxon>Bacteria</taxon>
        <taxon>Bacillati</taxon>
        <taxon>Actinomycetota</taxon>
        <taxon>Actinomycetes</taxon>
        <taxon>Kitasatosporales</taxon>
        <taxon>Streptomycetaceae</taxon>
        <taxon>Kitasatospora</taxon>
    </lineage>
</organism>
<keyword evidence="1" id="KW-0472">Membrane</keyword>
<gene>
    <name evidence="2" type="ORF">GCM10009663_50580</name>
</gene>
<evidence type="ECO:0000256" key="1">
    <source>
        <dbReference type="SAM" id="Phobius"/>
    </source>
</evidence>
<accession>A0ABN1TTR1</accession>
<dbReference type="EMBL" id="BAAALD010000055">
    <property type="protein sequence ID" value="GAA1101802.1"/>
    <property type="molecule type" value="Genomic_DNA"/>
</dbReference>
<comment type="caution">
    <text evidence="2">The sequence shown here is derived from an EMBL/GenBank/DDBJ whole genome shotgun (WGS) entry which is preliminary data.</text>
</comment>
<evidence type="ECO:0000313" key="2">
    <source>
        <dbReference type="EMBL" id="GAA1101802.1"/>
    </source>
</evidence>
<keyword evidence="1" id="KW-1133">Transmembrane helix</keyword>